<keyword evidence="1" id="KW-1133">Transmembrane helix</keyword>
<dbReference type="AlphaFoldDB" id="A0A8J6Y0B9"/>
<feature type="transmembrane region" description="Helical" evidence="1">
    <location>
        <begin position="12"/>
        <end position="39"/>
    </location>
</feature>
<sequence>MIKSRRKGKGYLAALIGGVSGAATLFAFSLFLSGAFLSLYTNLAEPKQSVIVTYAVITGIGVGEVLGCFLALCWRRHQSAGRTAAWLLALLIPGLLLFLVMRVVTGWLVAAILTIISLPLLARALTNYPNYPGYLQKMLHVFAKRPPNF</sequence>
<evidence type="ECO:0000313" key="2">
    <source>
        <dbReference type="EMBL" id="MBD2776713.1"/>
    </source>
</evidence>
<keyword evidence="3" id="KW-1185">Reference proteome</keyword>
<comment type="caution">
    <text evidence="2">The sequence shown here is derived from an EMBL/GenBank/DDBJ whole genome shotgun (WGS) entry which is preliminary data.</text>
</comment>
<keyword evidence="1" id="KW-0812">Transmembrane</keyword>
<evidence type="ECO:0000256" key="1">
    <source>
        <dbReference type="SAM" id="Phobius"/>
    </source>
</evidence>
<feature type="transmembrane region" description="Helical" evidence="1">
    <location>
        <begin position="107"/>
        <end position="126"/>
    </location>
</feature>
<keyword evidence="1" id="KW-0472">Membrane</keyword>
<gene>
    <name evidence="2" type="ORF">ICL16_32845</name>
</gene>
<dbReference type="RefSeq" id="WP_190835769.1">
    <property type="nucleotide sequence ID" value="NZ_CAWPPI010000098.1"/>
</dbReference>
<dbReference type="Proteomes" id="UP000629098">
    <property type="component" value="Unassembled WGS sequence"/>
</dbReference>
<protein>
    <submittedName>
        <fullName evidence="2">Uncharacterized protein</fullName>
    </submittedName>
</protein>
<dbReference type="EMBL" id="JACXAE010000098">
    <property type="protein sequence ID" value="MBD2776713.1"/>
    <property type="molecule type" value="Genomic_DNA"/>
</dbReference>
<accession>A0A8J6Y0B9</accession>
<feature type="transmembrane region" description="Helical" evidence="1">
    <location>
        <begin position="51"/>
        <end position="72"/>
    </location>
</feature>
<reference evidence="2" key="1">
    <citation type="submission" date="2020-09" db="EMBL/GenBank/DDBJ databases">
        <title>Iningainema tapete sp. nov. (Scytonemataceae, Cyanobacteria) from greenhouses in central Florida (USA) produces two types of nodularin with biosynthetic potential for microcystin-LR and anabaenopeptins.</title>
        <authorList>
            <person name="Berthold D.E."/>
            <person name="Lefler F.W."/>
            <person name="Huang I.-S."/>
            <person name="Abdulla H."/>
            <person name="Zimba P.V."/>
            <person name="Laughinghouse H.D. IV."/>
        </authorList>
    </citation>
    <scope>NUCLEOTIDE SEQUENCE</scope>
    <source>
        <strain evidence="2">BLCCT55</strain>
    </source>
</reference>
<feature type="transmembrane region" description="Helical" evidence="1">
    <location>
        <begin position="84"/>
        <end position="101"/>
    </location>
</feature>
<name>A0A8J6Y0B9_9CYAN</name>
<proteinExistence type="predicted"/>
<evidence type="ECO:0000313" key="3">
    <source>
        <dbReference type="Proteomes" id="UP000629098"/>
    </source>
</evidence>
<organism evidence="2 3">
    <name type="scientific">Iningainema tapete BLCC-T55</name>
    <dbReference type="NCBI Taxonomy" id="2748662"/>
    <lineage>
        <taxon>Bacteria</taxon>
        <taxon>Bacillati</taxon>
        <taxon>Cyanobacteriota</taxon>
        <taxon>Cyanophyceae</taxon>
        <taxon>Nostocales</taxon>
        <taxon>Scytonemataceae</taxon>
        <taxon>Iningainema tapete</taxon>
    </lineage>
</organism>